<dbReference type="Proteomes" id="UP000828941">
    <property type="component" value="Chromosome 4"/>
</dbReference>
<name>A0ACB9PEE8_BAUVA</name>
<evidence type="ECO:0000313" key="1">
    <source>
        <dbReference type="EMBL" id="KAI4346920.1"/>
    </source>
</evidence>
<sequence length="142" mass="17055">MASDDRFWPLELEEPKLKLLEDTRLKMEEKYKASISKVQTVPSYLREQEKYEKYYLSKLISIGPIHHGDPNLKRGENYKLMWASMYARETGKTPQDLYQRIANNIEELRGLFSWDDLKHAHNYTKRIWPGCCLWMDVLCFKY</sequence>
<protein>
    <submittedName>
        <fullName evidence="1">Uncharacterized protein</fullName>
    </submittedName>
</protein>
<evidence type="ECO:0000313" key="2">
    <source>
        <dbReference type="Proteomes" id="UP000828941"/>
    </source>
</evidence>
<comment type="caution">
    <text evidence="1">The sequence shown here is derived from an EMBL/GenBank/DDBJ whole genome shotgun (WGS) entry which is preliminary data.</text>
</comment>
<accession>A0ACB9PEE8</accession>
<keyword evidence="2" id="KW-1185">Reference proteome</keyword>
<organism evidence="1 2">
    <name type="scientific">Bauhinia variegata</name>
    <name type="common">Purple orchid tree</name>
    <name type="synonym">Phanera variegata</name>
    <dbReference type="NCBI Taxonomy" id="167791"/>
    <lineage>
        <taxon>Eukaryota</taxon>
        <taxon>Viridiplantae</taxon>
        <taxon>Streptophyta</taxon>
        <taxon>Embryophyta</taxon>
        <taxon>Tracheophyta</taxon>
        <taxon>Spermatophyta</taxon>
        <taxon>Magnoliopsida</taxon>
        <taxon>eudicotyledons</taxon>
        <taxon>Gunneridae</taxon>
        <taxon>Pentapetalae</taxon>
        <taxon>rosids</taxon>
        <taxon>fabids</taxon>
        <taxon>Fabales</taxon>
        <taxon>Fabaceae</taxon>
        <taxon>Cercidoideae</taxon>
        <taxon>Cercideae</taxon>
        <taxon>Bauhiniinae</taxon>
        <taxon>Bauhinia</taxon>
    </lineage>
</organism>
<gene>
    <name evidence="1" type="ORF">L6164_007783</name>
</gene>
<dbReference type="EMBL" id="CM039429">
    <property type="protein sequence ID" value="KAI4346920.1"/>
    <property type="molecule type" value="Genomic_DNA"/>
</dbReference>
<proteinExistence type="predicted"/>
<reference evidence="1 2" key="1">
    <citation type="journal article" date="2022" name="DNA Res.">
        <title>Chromosomal-level genome assembly of the orchid tree Bauhinia variegata (Leguminosae; Cercidoideae) supports the allotetraploid origin hypothesis of Bauhinia.</title>
        <authorList>
            <person name="Zhong Y."/>
            <person name="Chen Y."/>
            <person name="Zheng D."/>
            <person name="Pang J."/>
            <person name="Liu Y."/>
            <person name="Luo S."/>
            <person name="Meng S."/>
            <person name="Qian L."/>
            <person name="Wei D."/>
            <person name="Dai S."/>
            <person name="Zhou R."/>
        </authorList>
    </citation>
    <scope>NUCLEOTIDE SEQUENCE [LARGE SCALE GENOMIC DNA]</scope>
    <source>
        <strain evidence="1">BV-YZ2020</strain>
    </source>
</reference>